<evidence type="ECO:0000256" key="1">
    <source>
        <dbReference type="SAM" id="Phobius"/>
    </source>
</evidence>
<dbReference type="Gene3D" id="3.40.50.410">
    <property type="entry name" value="von Willebrand factor, type A domain"/>
    <property type="match status" value="1"/>
</dbReference>
<proteinExistence type="predicted"/>
<evidence type="ECO:0000259" key="2">
    <source>
        <dbReference type="Pfam" id="PF13400"/>
    </source>
</evidence>
<dbReference type="InterPro" id="IPR028087">
    <property type="entry name" value="Tad_N"/>
</dbReference>
<keyword evidence="4" id="KW-1185">Reference proteome</keyword>
<reference evidence="4" key="1">
    <citation type="journal article" date="2019" name="Int. J. Syst. Evol. Microbiol.">
        <title>The Global Catalogue of Microorganisms (GCM) 10K type strain sequencing project: providing services to taxonomists for standard genome sequencing and annotation.</title>
        <authorList>
            <consortium name="The Broad Institute Genomics Platform"/>
            <consortium name="The Broad Institute Genome Sequencing Center for Infectious Disease"/>
            <person name="Wu L."/>
            <person name="Ma J."/>
        </authorList>
    </citation>
    <scope>NUCLEOTIDE SEQUENCE [LARGE SCALE GENOMIC DNA]</scope>
    <source>
        <strain evidence="4">JCM 3369</strain>
    </source>
</reference>
<feature type="transmembrane region" description="Helical" evidence="1">
    <location>
        <begin position="20"/>
        <end position="43"/>
    </location>
</feature>
<keyword evidence="1" id="KW-1133">Transmembrane helix</keyword>
<sequence>MDLAALRRLSRLTREFGHDVRGAILPILALAMIPLVVIAGAGIDYGRAISQREVLSNALDVAALNIASQLSASIMTDDEIQAALEAAFEANLTSLGYTDEALENLTFNVNPDEGVVTVASEISVPTYFIHIGDIGPKKITMTVSSEVNYSKFEVELALILDVTGSMAQDYRDIAALRDASEGLVDTLIPDGTVAADSKVKISVIPYSEGVNIGSGNASAASNGKASGGCVTERISDAQFTDDPYDWGADIEGNDPTITTYFGGGSTDCPPTNPVVPLTASRTTLISAIRALSGVNGTAGQVGIAWGWFTLSPNWASFWPAGSEPAEYTNDDILKFAIIMTDGDFNMEYNYVKTSTTCTSGHYETQYYWNGWQWRTRNVYVCDAYKDNYGWRETYTSNSSYNGNPAVRGRAICDNMKSAGIAVYSIYFETTGSAFGEDEMRYCASSSKNFYFADDADTLNSAFANIAKKIQAIYLAK</sequence>
<feature type="domain" description="Putative Flp pilus-assembly TadG-like N-terminal" evidence="2">
    <location>
        <begin position="22"/>
        <end position="64"/>
    </location>
</feature>
<keyword evidence="1" id="KW-0472">Membrane</keyword>
<name>A0ABW4JZB4_9HYPH</name>
<keyword evidence="1" id="KW-0812">Transmembrane</keyword>
<dbReference type="Proteomes" id="UP001597327">
    <property type="component" value="Unassembled WGS sequence"/>
</dbReference>
<comment type="caution">
    <text evidence="3">The sequence shown here is derived from an EMBL/GenBank/DDBJ whole genome shotgun (WGS) entry which is preliminary data.</text>
</comment>
<dbReference type="EMBL" id="JBHUFA010000016">
    <property type="protein sequence ID" value="MFD1697527.1"/>
    <property type="molecule type" value="Genomic_DNA"/>
</dbReference>
<evidence type="ECO:0000313" key="3">
    <source>
        <dbReference type="EMBL" id="MFD1697527.1"/>
    </source>
</evidence>
<dbReference type="InterPro" id="IPR036465">
    <property type="entry name" value="vWFA_dom_sf"/>
</dbReference>
<dbReference type="Pfam" id="PF13400">
    <property type="entry name" value="Tad"/>
    <property type="match status" value="1"/>
</dbReference>
<evidence type="ECO:0000313" key="4">
    <source>
        <dbReference type="Proteomes" id="UP001597327"/>
    </source>
</evidence>
<organism evidence="3 4">
    <name type="scientific">Roseibium aestuarii</name>
    <dbReference type="NCBI Taxonomy" id="2600299"/>
    <lineage>
        <taxon>Bacteria</taxon>
        <taxon>Pseudomonadati</taxon>
        <taxon>Pseudomonadota</taxon>
        <taxon>Alphaproteobacteria</taxon>
        <taxon>Hyphomicrobiales</taxon>
        <taxon>Stappiaceae</taxon>
        <taxon>Roseibium</taxon>
    </lineage>
</organism>
<accession>A0ABW4JZB4</accession>
<gene>
    <name evidence="3" type="ORF">ACFSC7_18570</name>
</gene>
<dbReference type="SUPFAM" id="SSF53300">
    <property type="entry name" value="vWA-like"/>
    <property type="match status" value="1"/>
</dbReference>
<protein>
    <submittedName>
        <fullName evidence="3">Pilus assembly protein TadG-related protein</fullName>
    </submittedName>
</protein>
<dbReference type="RefSeq" id="WP_149893294.1">
    <property type="nucleotide sequence ID" value="NZ_JBHUFA010000016.1"/>
</dbReference>